<dbReference type="EMBL" id="LDSL01000228">
    <property type="protein sequence ID" value="KTT11521.1"/>
    <property type="molecule type" value="Genomic_DNA"/>
</dbReference>
<evidence type="ECO:0000313" key="3">
    <source>
        <dbReference type="Proteomes" id="UP000072741"/>
    </source>
</evidence>
<gene>
    <name evidence="2" type="ORF">NS331_24810</name>
</gene>
<dbReference type="AlphaFoldDB" id="A0A147GLE6"/>
<proteinExistence type="predicted"/>
<dbReference type="InterPro" id="IPR025309">
    <property type="entry name" value="KTSC_dom"/>
</dbReference>
<dbReference type="RefSeq" id="WP_058644561.1">
    <property type="nucleotide sequence ID" value="NZ_LDSL01000228.1"/>
</dbReference>
<dbReference type="PATRIC" id="fig|433924.3.peg.2297"/>
<organism evidence="2 3">
    <name type="scientific">Pseudacidovorax intermedius</name>
    <dbReference type="NCBI Taxonomy" id="433924"/>
    <lineage>
        <taxon>Bacteria</taxon>
        <taxon>Pseudomonadati</taxon>
        <taxon>Pseudomonadota</taxon>
        <taxon>Betaproteobacteria</taxon>
        <taxon>Burkholderiales</taxon>
        <taxon>Comamonadaceae</taxon>
        <taxon>Pseudacidovorax</taxon>
    </lineage>
</organism>
<feature type="domain" description="KTSC" evidence="1">
    <location>
        <begin position="25"/>
        <end position="82"/>
    </location>
</feature>
<dbReference type="OrthoDB" id="8909582at2"/>
<dbReference type="Proteomes" id="UP000072741">
    <property type="component" value="Unassembled WGS sequence"/>
</dbReference>
<keyword evidence="3" id="KW-1185">Reference proteome</keyword>
<accession>A0A147GLE6</accession>
<dbReference type="Pfam" id="PF13619">
    <property type="entry name" value="KTSC"/>
    <property type="match status" value="1"/>
</dbReference>
<evidence type="ECO:0000313" key="2">
    <source>
        <dbReference type="EMBL" id="KTT11521.1"/>
    </source>
</evidence>
<name>A0A147GLE6_9BURK</name>
<comment type="caution">
    <text evidence="2">The sequence shown here is derived from an EMBL/GenBank/DDBJ whole genome shotgun (WGS) entry which is preliminary data.</text>
</comment>
<protein>
    <recommendedName>
        <fullName evidence="1">KTSC domain-containing protein</fullName>
    </recommendedName>
</protein>
<reference evidence="2 3" key="1">
    <citation type="journal article" date="2016" name="Front. Microbiol.">
        <title>Genomic Resource of Rice Seed Associated Bacteria.</title>
        <authorList>
            <person name="Midha S."/>
            <person name="Bansal K."/>
            <person name="Sharma S."/>
            <person name="Kumar N."/>
            <person name="Patil P.P."/>
            <person name="Chaudhry V."/>
            <person name="Patil P.B."/>
        </authorList>
    </citation>
    <scope>NUCLEOTIDE SEQUENCE [LARGE SCALE GENOMIC DNA]</scope>
    <source>
        <strain evidence="2 3">NS331</strain>
    </source>
</reference>
<sequence length="104" mass="11280">MPRQFTAPAALSDKPYVAIQAINVESNQVATIGYDAATKTLALTFTRGPGHVYHYPNVEPELHAEFMAAESKGKFFGEHIKPLPFDKFPARTNATTRSGGEATA</sequence>
<evidence type="ECO:0000259" key="1">
    <source>
        <dbReference type="Pfam" id="PF13619"/>
    </source>
</evidence>